<organism evidence="3 4">
    <name type="scientific">Selenomonas sputigena (strain ATCC 35185 / DSM 20758 / CCUG 44933 / VPI D19B-28)</name>
    <dbReference type="NCBI Taxonomy" id="546271"/>
    <lineage>
        <taxon>Bacteria</taxon>
        <taxon>Bacillati</taxon>
        <taxon>Bacillota</taxon>
        <taxon>Negativicutes</taxon>
        <taxon>Selenomonadales</taxon>
        <taxon>Selenomonadaceae</taxon>
        <taxon>Selenomonas</taxon>
    </lineage>
</organism>
<feature type="compositionally biased region" description="Basic and acidic residues" evidence="1">
    <location>
        <begin position="56"/>
        <end position="68"/>
    </location>
</feature>
<proteinExistence type="predicted"/>
<dbReference type="AlphaFoldDB" id="C9LU85"/>
<name>C9LU85_SELS3</name>
<protein>
    <submittedName>
        <fullName evidence="3">Uncharacterized protein</fullName>
    </submittedName>
</protein>
<dbReference type="Proteomes" id="UP000003505">
    <property type="component" value="Unassembled WGS sequence"/>
</dbReference>
<sequence length="84" mass="9300">MIKLVAKQKIGFRNPETQEIVTAEPYAFSTLPDWIEKDPMYGWALADGAIEVSSEPAREAADKQEPKPPKKTGGAPSQENDKKE</sequence>
<evidence type="ECO:0000313" key="5">
    <source>
        <dbReference type="Proteomes" id="UP000011124"/>
    </source>
</evidence>
<dbReference type="EMBL" id="CP002637">
    <property type="protein sequence ID" value="AEC00289.1"/>
    <property type="molecule type" value="Genomic_DNA"/>
</dbReference>
<reference evidence="3 4" key="1">
    <citation type="submission" date="2009-09" db="EMBL/GenBank/DDBJ databases">
        <authorList>
            <person name="Weinstock G."/>
            <person name="Sodergren E."/>
            <person name="Clifton S."/>
            <person name="Fulton L."/>
            <person name="Fulton B."/>
            <person name="Courtney L."/>
            <person name="Fronick C."/>
            <person name="Harrison M."/>
            <person name="Strong C."/>
            <person name="Farmer C."/>
            <person name="Delahaunty K."/>
            <person name="Markovic C."/>
            <person name="Hall O."/>
            <person name="Minx P."/>
            <person name="Tomlinson C."/>
            <person name="Mitreva M."/>
            <person name="Nelson J."/>
            <person name="Hou S."/>
            <person name="Wollam A."/>
            <person name="Pepin K.H."/>
            <person name="Johnson M."/>
            <person name="Bhonagiri V."/>
            <person name="Nash W.E."/>
            <person name="Warren W."/>
            <person name="Chinwalla A."/>
            <person name="Mardis E.R."/>
            <person name="Wilson R.K."/>
        </authorList>
    </citation>
    <scope>NUCLEOTIDE SEQUENCE [LARGE SCALE GENOMIC DNA]</scope>
    <source>
        <strain evidence="3">ATCC 35185</strain>
        <strain evidence="4">ATCC 35185 / DSM 20758 / VPI D19B-28</strain>
    </source>
</reference>
<accession>C9LU85</accession>
<feature type="region of interest" description="Disordered" evidence="1">
    <location>
        <begin position="53"/>
        <end position="84"/>
    </location>
</feature>
<keyword evidence="5" id="KW-1185">Reference proteome</keyword>
<dbReference type="HOGENOM" id="CLU_2540686_0_0_9"/>
<dbReference type="EMBL" id="ACKP02000015">
    <property type="protein sequence ID" value="EEX77616.1"/>
    <property type="molecule type" value="Genomic_DNA"/>
</dbReference>
<evidence type="ECO:0000256" key="1">
    <source>
        <dbReference type="SAM" id="MobiDB-lite"/>
    </source>
</evidence>
<dbReference type="KEGG" id="ssg:Selsp_1330"/>
<reference evidence="2 5" key="2">
    <citation type="submission" date="2011-04" db="EMBL/GenBank/DDBJ databases">
        <title>The complete genome of Selenomonas sputigena DSM 20758.</title>
        <authorList>
            <consortium name="US DOE Joint Genome Institute (JGI-PGF)"/>
            <person name="Lucas S."/>
            <person name="Copeland A."/>
            <person name="Lapidus A."/>
            <person name="Bruce D."/>
            <person name="Goodwin L."/>
            <person name="Pitluck S."/>
            <person name="Peters L."/>
            <person name="Kyrpides N."/>
            <person name="Mavromatis K."/>
            <person name="Ivanova N."/>
            <person name="Ovchinnikova G."/>
            <person name="Teshima H."/>
            <person name="Detter J.C."/>
            <person name="Tapia R."/>
            <person name="Han C."/>
            <person name="Land M."/>
            <person name="Hauser L."/>
            <person name="Markowitz V."/>
            <person name="Cheng J.-F."/>
            <person name="Hugenholtz P."/>
            <person name="Woyke T."/>
            <person name="Wu D."/>
            <person name="Gronow S."/>
            <person name="Wellnitz S."/>
            <person name="Schneider S."/>
            <person name="Klenk H.-P."/>
            <person name="Eisen J.A."/>
        </authorList>
    </citation>
    <scope>NUCLEOTIDE SEQUENCE [LARGE SCALE GENOMIC DNA]</scope>
    <source>
        <strain evidence="2">ATCC 35185</strain>
        <strain evidence="5">ATCC 35185 / DSM 20758 / VPI D19B-28</strain>
    </source>
</reference>
<dbReference type="Proteomes" id="UP000011124">
    <property type="component" value="Chromosome"/>
</dbReference>
<evidence type="ECO:0000313" key="4">
    <source>
        <dbReference type="Proteomes" id="UP000003505"/>
    </source>
</evidence>
<evidence type="ECO:0000313" key="2">
    <source>
        <dbReference type="EMBL" id="AEC00289.1"/>
    </source>
</evidence>
<dbReference type="RefSeq" id="WP_006192082.1">
    <property type="nucleotide sequence ID" value="NC_015437.1"/>
</dbReference>
<dbReference type="STRING" id="546271.Selsp_1330"/>
<gene>
    <name evidence="2" type="ordered locus">Selsp_1330</name>
    <name evidence="3" type="ORF">SELSPUOL_00892</name>
</gene>
<evidence type="ECO:0000313" key="3">
    <source>
        <dbReference type="EMBL" id="EEX77616.1"/>
    </source>
</evidence>